<dbReference type="EMBL" id="GL883026">
    <property type="protein sequence ID" value="EGG15339.1"/>
    <property type="molecule type" value="Genomic_DNA"/>
</dbReference>
<dbReference type="PROSITE" id="PS50010">
    <property type="entry name" value="DH_2"/>
    <property type="match status" value="1"/>
</dbReference>
<evidence type="ECO:0000256" key="2">
    <source>
        <dbReference type="SAM" id="MobiDB-lite"/>
    </source>
</evidence>
<evidence type="ECO:0000259" key="5">
    <source>
        <dbReference type="PROSITE" id="PS50011"/>
    </source>
</evidence>
<dbReference type="Proteomes" id="UP000007797">
    <property type="component" value="Unassembled WGS sequence"/>
</dbReference>
<dbReference type="InterPro" id="IPR008271">
    <property type="entry name" value="Ser/Thr_kinase_AS"/>
</dbReference>
<dbReference type="InterPro" id="IPR011009">
    <property type="entry name" value="Kinase-like_dom_sf"/>
</dbReference>
<dbReference type="STRING" id="1054147.F4Q9H0"/>
<sequence>MISFKNNNNNHSNPKPNGSSSSSSSIKQLFTAPIIGKTNNKNNNTKPTTITTTITKNDPITTIPNSNTNTNTNPNPNPNPNRSSLPSSSSPIPNTNYVVNNQQIYRNSTNSYQLNQKPTTTITTTTSTTTNQPTTTTTTTPSSSSDLSTNVNVHNRSQSQIVDLRNLLVDIMSDPHQAKYFTYAGSITEETDPMPVSRPSLKALLTFFEDARERQGSLSNMGASSSSVKTPPPPLPPRPASFSNRASVNSPDTMTDFSEAADLLLQQQHQQHQQHDNPTEKTATEAGITKSPSSASIVNDNASSYSEQYTQSTGTNTKNQARSTVVFEDLKKELFLEKYSHDQLKLLVKSLQEDNRKLSLELTAWKQKYGKLSNKMENVRLSFNQLAFAMTDTSTDDLVSSKPGSTNNNSSSQLSVGSGGGVDIKGSPKIAPSSPAVQERPRAVTLGKKDLPQTKSVVSINIPNSPNPTTSFISTSAAAAAAATPVVQVTATPSNNSTSSPLSNNNSVNNNNNTNNNNNNNSNINTHSGSSINVTVSNGGVNTTTSATPVLTTTNSLNAIQQPSHKRRGSSNSVTTTTQLSGSYGIEMDFTQNLTEEEYITMIESRRITAHNILKSEKEYLAYLHLIIDEFLTPLSAESYHSANPFISAAQVKQVFSEIQVIRGSSNLLIEDLEKLLSETSNVGLGEAFLKLCDYFKLYSPYVTNYYTSLSVLNKLKEDSHRFQTFIQEKEKGLDSSFSGLGSLLLLPLNRIGQYTISLTDLWKSTPVSHPDFTYFRDAVTKMKSILESVKEKTREYDSQNKVRFIQEHLIQNKDSKYSNLNEPHRRYVKEGLLTESTKGTPQQLYVFLFNDLMVVSVQKKTQFMCKRIIRLIDSEVTIVSDAVLEDKPLFQITFTVNESEPVGQTSTNNVLNGIINGISSASSAVANAASDSGSRDEIKDSYTFCVESIRDRDDWVNSIQNHIAIERKKAGNRRPDETSWTAQRGAIDFQSSEIKLCEPIGSGGSGCTVNRCTVDGLTCAVKVLKLKNTQTYLIDQFVGEISIMEQLSHQNIAKYLGHRLTNNPDPRLWLFMEYYPFSLKDIIANRTSPFPYADAIWMALEIGKGLEFLHTQKPSPIIHRDLKPGNIMCSMDENNRVSNVRVCDFDTSKVLASGVTLKTCIGSPIYMAPEVLDINTTEDTDGYTIKADIWSYAMLVFEIVTLRTPYHQFSHLQAIEMILKGTPPPILNNTLPPSFQPLLEIVYSCLDLDPKKRPSAAKLCERLGKILKIAQI</sequence>
<evidence type="ECO:0000259" key="3">
    <source>
        <dbReference type="PROSITE" id="PS50003"/>
    </source>
</evidence>
<dbReference type="Pfam" id="PF00069">
    <property type="entry name" value="Pkinase"/>
    <property type="match status" value="1"/>
</dbReference>
<feature type="domain" description="PH" evidence="3">
    <location>
        <begin position="827"/>
        <end position="965"/>
    </location>
</feature>
<proteinExistence type="predicted"/>
<dbReference type="InterPro" id="IPR000219">
    <property type="entry name" value="DH_dom"/>
</dbReference>
<dbReference type="SMART" id="SM00220">
    <property type="entry name" value="S_TKc"/>
    <property type="match status" value="1"/>
</dbReference>
<dbReference type="SMART" id="SM00233">
    <property type="entry name" value="PH"/>
    <property type="match status" value="1"/>
</dbReference>
<protein>
    <recommendedName>
        <fullName evidence="8">Pleckstrin domain-containing protein</fullName>
    </recommendedName>
</protein>
<feature type="coiled-coil region" evidence="1">
    <location>
        <begin position="341"/>
        <end position="368"/>
    </location>
</feature>
<evidence type="ECO:0000313" key="7">
    <source>
        <dbReference type="Proteomes" id="UP000007797"/>
    </source>
</evidence>
<dbReference type="Pfam" id="PF00169">
    <property type="entry name" value="PH"/>
    <property type="match status" value="1"/>
</dbReference>
<feature type="compositionally biased region" description="Low complexity" evidence="2">
    <location>
        <begin position="118"/>
        <end position="149"/>
    </location>
</feature>
<feature type="compositionally biased region" description="Low complexity" evidence="2">
    <location>
        <begin position="33"/>
        <end position="96"/>
    </location>
</feature>
<dbReference type="GO" id="GO:0005524">
    <property type="term" value="F:ATP binding"/>
    <property type="evidence" value="ECO:0007669"/>
    <property type="project" value="InterPro"/>
</dbReference>
<evidence type="ECO:0000256" key="1">
    <source>
        <dbReference type="SAM" id="Coils"/>
    </source>
</evidence>
<feature type="compositionally biased region" description="Low complexity" evidence="2">
    <location>
        <begin position="217"/>
        <end position="229"/>
    </location>
</feature>
<dbReference type="OrthoDB" id="31056at2759"/>
<evidence type="ECO:0000259" key="4">
    <source>
        <dbReference type="PROSITE" id="PS50010"/>
    </source>
</evidence>
<dbReference type="GeneID" id="14867218"/>
<feature type="compositionally biased region" description="Low complexity" evidence="2">
    <location>
        <begin position="407"/>
        <end position="416"/>
    </location>
</feature>
<dbReference type="AlphaFoldDB" id="F4Q9H0"/>
<dbReference type="Gene3D" id="1.10.510.10">
    <property type="entry name" value="Transferase(Phosphotransferase) domain 1"/>
    <property type="match status" value="1"/>
</dbReference>
<feature type="region of interest" description="Disordered" evidence="2">
    <location>
        <begin position="395"/>
        <end position="450"/>
    </location>
</feature>
<feature type="compositionally biased region" description="Low complexity" evidence="2">
    <location>
        <begin position="1"/>
        <end position="25"/>
    </location>
</feature>
<dbReference type="InterPro" id="IPR000719">
    <property type="entry name" value="Prot_kinase_dom"/>
</dbReference>
<feature type="region of interest" description="Disordered" evidence="2">
    <location>
        <begin position="1"/>
        <end position="96"/>
    </location>
</feature>
<dbReference type="KEGG" id="dfa:DFA_10173"/>
<feature type="domain" description="Protein kinase" evidence="5">
    <location>
        <begin position="995"/>
        <end position="1268"/>
    </location>
</feature>
<dbReference type="PROSITE" id="PS00108">
    <property type="entry name" value="PROTEIN_KINASE_ST"/>
    <property type="match status" value="1"/>
</dbReference>
<reference evidence="7" key="1">
    <citation type="journal article" date="2011" name="Genome Res.">
        <title>Phylogeny-wide analysis of social amoeba genomes highlights ancient origins for complex intercellular communication.</title>
        <authorList>
            <person name="Heidel A.J."/>
            <person name="Lawal H.M."/>
            <person name="Felder M."/>
            <person name="Schilde C."/>
            <person name="Helps N.R."/>
            <person name="Tunggal B."/>
            <person name="Rivero F."/>
            <person name="John U."/>
            <person name="Schleicher M."/>
            <person name="Eichinger L."/>
            <person name="Platzer M."/>
            <person name="Noegel A.A."/>
            <person name="Schaap P."/>
            <person name="Gloeckner G."/>
        </authorList>
    </citation>
    <scope>NUCLEOTIDE SEQUENCE [LARGE SCALE GENOMIC DNA]</scope>
    <source>
        <strain evidence="7">SH3</strain>
    </source>
</reference>
<feature type="region of interest" description="Disordered" evidence="2">
    <location>
        <begin position="109"/>
        <end position="150"/>
    </location>
</feature>
<dbReference type="CDD" id="cd00160">
    <property type="entry name" value="RhoGEF"/>
    <property type="match status" value="1"/>
</dbReference>
<name>F4Q9H0_CACFS</name>
<feature type="compositionally biased region" description="Polar residues" evidence="2">
    <location>
        <begin position="244"/>
        <end position="254"/>
    </location>
</feature>
<keyword evidence="7" id="KW-1185">Reference proteome</keyword>
<feature type="region of interest" description="Disordered" evidence="2">
    <location>
        <begin position="215"/>
        <end position="254"/>
    </location>
</feature>
<dbReference type="GO" id="GO:0005737">
    <property type="term" value="C:cytoplasm"/>
    <property type="evidence" value="ECO:0007669"/>
    <property type="project" value="TreeGrafter"/>
</dbReference>
<feature type="compositionally biased region" description="Pro residues" evidence="2">
    <location>
        <begin position="230"/>
        <end position="239"/>
    </location>
</feature>
<organism evidence="6 7">
    <name type="scientific">Cavenderia fasciculata</name>
    <name type="common">Slime mold</name>
    <name type="synonym">Dictyostelium fasciculatum</name>
    <dbReference type="NCBI Taxonomy" id="261658"/>
    <lineage>
        <taxon>Eukaryota</taxon>
        <taxon>Amoebozoa</taxon>
        <taxon>Evosea</taxon>
        <taxon>Eumycetozoa</taxon>
        <taxon>Dictyostelia</taxon>
        <taxon>Acytosteliales</taxon>
        <taxon>Cavenderiaceae</taxon>
        <taxon>Cavenderia</taxon>
    </lineage>
</organism>
<gene>
    <name evidence="6" type="primary">kxcB</name>
    <name evidence="6" type="ORF">DFA_10173</name>
</gene>
<dbReference type="PANTHER" id="PTHR12673:SF251">
    <property type="entry name" value="DH DOMAIN-CONTAINING PROTEIN-RELATED"/>
    <property type="match status" value="1"/>
</dbReference>
<feature type="compositionally biased region" description="Basic and acidic residues" evidence="2">
    <location>
        <begin position="273"/>
        <end position="283"/>
    </location>
</feature>
<accession>F4Q9H0</accession>
<evidence type="ECO:0000313" key="6">
    <source>
        <dbReference type="EMBL" id="EGG15339.1"/>
    </source>
</evidence>
<dbReference type="Gene3D" id="2.30.29.30">
    <property type="entry name" value="Pleckstrin-homology domain (PH domain)/Phosphotyrosine-binding domain (PTB)"/>
    <property type="match status" value="1"/>
</dbReference>
<evidence type="ECO:0008006" key="8">
    <source>
        <dbReference type="Google" id="ProtNLM"/>
    </source>
</evidence>
<dbReference type="GO" id="GO:0005085">
    <property type="term" value="F:guanyl-nucleotide exchange factor activity"/>
    <property type="evidence" value="ECO:0007669"/>
    <property type="project" value="InterPro"/>
</dbReference>
<dbReference type="Gene3D" id="1.20.900.10">
    <property type="entry name" value="Dbl homology (DH) domain"/>
    <property type="match status" value="1"/>
</dbReference>
<dbReference type="PROSITE" id="PS50011">
    <property type="entry name" value="PROTEIN_KINASE_DOM"/>
    <property type="match status" value="1"/>
</dbReference>
<feature type="region of interest" description="Disordered" evidence="2">
    <location>
        <begin position="267"/>
        <end position="300"/>
    </location>
</feature>
<feature type="region of interest" description="Disordered" evidence="2">
    <location>
        <begin position="491"/>
        <end position="578"/>
    </location>
</feature>
<keyword evidence="1" id="KW-0175">Coiled coil</keyword>
<dbReference type="PROSITE" id="PS50003">
    <property type="entry name" value="PH_DOMAIN"/>
    <property type="match status" value="1"/>
</dbReference>
<dbReference type="GO" id="GO:0004672">
    <property type="term" value="F:protein kinase activity"/>
    <property type="evidence" value="ECO:0007669"/>
    <property type="project" value="InterPro"/>
</dbReference>
<dbReference type="InterPro" id="IPR011993">
    <property type="entry name" value="PH-like_dom_sf"/>
</dbReference>
<dbReference type="SMART" id="SM00325">
    <property type="entry name" value="RhoGEF"/>
    <property type="match status" value="1"/>
</dbReference>
<dbReference type="Pfam" id="PF00621">
    <property type="entry name" value="RhoGEF"/>
    <property type="match status" value="1"/>
</dbReference>
<dbReference type="RefSeq" id="XP_004352059.1">
    <property type="nucleotide sequence ID" value="XM_004352007.1"/>
</dbReference>
<dbReference type="SUPFAM" id="SSF50729">
    <property type="entry name" value="PH domain-like"/>
    <property type="match status" value="1"/>
</dbReference>
<dbReference type="InterPro" id="IPR001849">
    <property type="entry name" value="PH_domain"/>
</dbReference>
<feature type="compositionally biased region" description="Basic and acidic residues" evidence="2">
    <location>
        <begin position="439"/>
        <end position="450"/>
    </location>
</feature>
<dbReference type="InterPro" id="IPR035899">
    <property type="entry name" value="DBL_dom_sf"/>
</dbReference>
<feature type="compositionally biased region" description="Low complexity" evidence="2">
    <location>
        <begin position="491"/>
        <end position="554"/>
    </location>
</feature>
<feature type="compositionally biased region" description="Polar residues" evidence="2">
    <location>
        <begin position="395"/>
        <end position="406"/>
    </location>
</feature>
<feature type="domain" description="DH" evidence="4">
    <location>
        <begin position="605"/>
        <end position="793"/>
    </location>
</feature>
<dbReference type="SUPFAM" id="SSF56112">
    <property type="entry name" value="Protein kinase-like (PK-like)"/>
    <property type="match status" value="1"/>
</dbReference>
<dbReference type="PANTHER" id="PTHR12673">
    <property type="entry name" value="FACIOGENITAL DYSPLASIA PROTEIN"/>
    <property type="match status" value="1"/>
</dbReference>
<feature type="compositionally biased region" description="Polar residues" evidence="2">
    <location>
        <begin position="290"/>
        <end position="300"/>
    </location>
</feature>
<dbReference type="InterPro" id="IPR051092">
    <property type="entry name" value="FYVE_RhoGEF_PH"/>
</dbReference>
<dbReference type="SUPFAM" id="SSF48065">
    <property type="entry name" value="DBL homology domain (DH-domain)"/>
    <property type="match status" value="1"/>
</dbReference>
<dbReference type="Gene3D" id="3.30.200.20">
    <property type="entry name" value="Phosphorylase Kinase, domain 1"/>
    <property type="match status" value="1"/>
</dbReference>